<accession>A0ACB9HRB8</accession>
<protein>
    <submittedName>
        <fullName evidence="1">Uncharacterized protein</fullName>
    </submittedName>
</protein>
<comment type="caution">
    <text evidence="1">The sequence shown here is derived from an EMBL/GenBank/DDBJ whole genome shotgun (WGS) entry which is preliminary data.</text>
</comment>
<dbReference type="EMBL" id="CM042028">
    <property type="protein sequence ID" value="KAI3797367.1"/>
    <property type="molecule type" value="Genomic_DNA"/>
</dbReference>
<proteinExistence type="predicted"/>
<sequence>MLQISRHFFISSPSQSARSHHFSVCKIILFPIWVSTSGFSVLIGLATLRIYSMKVCSCGSLFSYKIPWLLSSSHCWNRWTRNYNFRFYKMLRYFFLSPKSECAFFDPNRIKELDSVSRVSFLFLNGSWASEMVALLVFGFRIA</sequence>
<dbReference type="Proteomes" id="UP001056120">
    <property type="component" value="Linkage Group LG11"/>
</dbReference>
<organism evidence="1 2">
    <name type="scientific">Smallanthus sonchifolius</name>
    <dbReference type="NCBI Taxonomy" id="185202"/>
    <lineage>
        <taxon>Eukaryota</taxon>
        <taxon>Viridiplantae</taxon>
        <taxon>Streptophyta</taxon>
        <taxon>Embryophyta</taxon>
        <taxon>Tracheophyta</taxon>
        <taxon>Spermatophyta</taxon>
        <taxon>Magnoliopsida</taxon>
        <taxon>eudicotyledons</taxon>
        <taxon>Gunneridae</taxon>
        <taxon>Pentapetalae</taxon>
        <taxon>asterids</taxon>
        <taxon>campanulids</taxon>
        <taxon>Asterales</taxon>
        <taxon>Asteraceae</taxon>
        <taxon>Asteroideae</taxon>
        <taxon>Heliantheae alliance</taxon>
        <taxon>Millerieae</taxon>
        <taxon>Smallanthus</taxon>
    </lineage>
</organism>
<evidence type="ECO:0000313" key="1">
    <source>
        <dbReference type="EMBL" id="KAI3797367.1"/>
    </source>
</evidence>
<reference evidence="2" key="1">
    <citation type="journal article" date="2022" name="Mol. Ecol. Resour.">
        <title>The genomes of chicory, endive, great burdock and yacon provide insights into Asteraceae palaeo-polyploidization history and plant inulin production.</title>
        <authorList>
            <person name="Fan W."/>
            <person name="Wang S."/>
            <person name="Wang H."/>
            <person name="Wang A."/>
            <person name="Jiang F."/>
            <person name="Liu H."/>
            <person name="Zhao H."/>
            <person name="Xu D."/>
            <person name="Zhang Y."/>
        </authorList>
    </citation>
    <scope>NUCLEOTIDE SEQUENCE [LARGE SCALE GENOMIC DNA]</scope>
    <source>
        <strain evidence="2">cv. Yunnan</strain>
    </source>
</reference>
<evidence type="ECO:0000313" key="2">
    <source>
        <dbReference type="Proteomes" id="UP001056120"/>
    </source>
</evidence>
<reference evidence="1 2" key="2">
    <citation type="journal article" date="2022" name="Mol. Ecol. Resour.">
        <title>The genomes of chicory, endive, great burdock and yacon provide insights into Asteraceae paleo-polyploidization history and plant inulin production.</title>
        <authorList>
            <person name="Fan W."/>
            <person name="Wang S."/>
            <person name="Wang H."/>
            <person name="Wang A."/>
            <person name="Jiang F."/>
            <person name="Liu H."/>
            <person name="Zhao H."/>
            <person name="Xu D."/>
            <person name="Zhang Y."/>
        </authorList>
    </citation>
    <scope>NUCLEOTIDE SEQUENCE [LARGE SCALE GENOMIC DNA]</scope>
    <source>
        <strain evidence="2">cv. Yunnan</strain>
        <tissue evidence="1">Leaves</tissue>
    </source>
</reference>
<gene>
    <name evidence="1" type="ORF">L1987_32623</name>
</gene>
<keyword evidence="2" id="KW-1185">Reference proteome</keyword>
<name>A0ACB9HRB8_9ASTR</name>